<evidence type="ECO:0000256" key="7">
    <source>
        <dbReference type="RuleBase" id="RU365095"/>
    </source>
</evidence>
<dbReference type="SUPFAM" id="SSF100950">
    <property type="entry name" value="NagB/RpiA/CoA transferase-like"/>
    <property type="match status" value="1"/>
</dbReference>
<evidence type="ECO:0000256" key="4">
    <source>
        <dbReference type="ARBA" id="ARBA00010662"/>
    </source>
</evidence>
<accession>A0A9X3LKG6</accession>
<dbReference type="InterPro" id="IPR037171">
    <property type="entry name" value="NagB/RpiA_transferase-like"/>
</dbReference>
<dbReference type="InterPro" id="IPR006148">
    <property type="entry name" value="Glc/Gal-6P_isomerase"/>
</dbReference>
<dbReference type="AlphaFoldDB" id="A0A9X3LKG6"/>
<dbReference type="RefSeq" id="WP_035003883.1">
    <property type="nucleotide sequence ID" value="NZ_JAKMUT010000002.1"/>
</dbReference>
<dbReference type="InterPro" id="IPR039104">
    <property type="entry name" value="6PGL"/>
</dbReference>
<proteinExistence type="inferred from homology"/>
<dbReference type="GO" id="GO:0017057">
    <property type="term" value="F:6-phosphogluconolactonase activity"/>
    <property type="evidence" value="ECO:0007669"/>
    <property type="project" value="UniProtKB-UniRule"/>
</dbReference>
<dbReference type="GO" id="GO:0005975">
    <property type="term" value="P:carbohydrate metabolic process"/>
    <property type="evidence" value="ECO:0007669"/>
    <property type="project" value="UniProtKB-UniRule"/>
</dbReference>
<gene>
    <name evidence="7 9" type="primary">pgl</name>
    <name evidence="9" type="ORF">L8V00_02480</name>
</gene>
<dbReference type="Pfam" id="PF01182">
    <property type="entry name" value="Glucosamine_iso"/>
    <property type="match status" value="1"/>
</dbReference>
<dbReference type="CDD" id="cd01400">
    <property type="entry name" value="6PGL"/>
    <property type="match status" value="1"/>
</dbReference>
<comment type="caution">
    <text evidence="9">The sequence shown here is derived from an EMBL/GenBank/DDBJ whole genome shotgun (WGS) entry which is preliminary data.</text>
</comment>
<evidence type="ECO:0000256" key="3">
    <source>
        <dbReference type="ARBA" id="ARBA00004961"/>
    </source>
</evidence>
<comment type="catalytic activity">
    <reaction evidence="1 7">
        <text>6-phospho-D-glucono-1,5-lactone + H2O = 6-phospho-D-gluconate + H(+)</text>
        <dbReference type="Rhea" id="RHEA:12556"/>
        <dbReference type="ChEBI" id="CHEBI:15377"/>
        <dbReference type="ChEBI" id="CHEBI:15378"/>
        <dbReference type="ChEBI" id="CHEBI:57955"/>
        <dbReference type="ChEBI" id="CHEBI:58759"/>
        <dbReference type="EC" id="3.1.1.31"/>
    </reaction>
</comment>
<dbReference type="NCBIfam" id="TIGR01198">
    <property type="entry name" value="pgl"/>
    <property type="match status" value="1"/>
</dbReference>
<name>A0A9X3LKG6_9CORY</name>
<keyword evidence="7 9" id="KW-0378">Hydrolase</keyword>
<comment type="function">
    <text evidence="2 7">Hydrolysis of 6-phosphogluconolactone to 6-phosphogluconate.</text>
</comment>
<sequence>MKPTQNSRRAAVVSDKTGVELRPRDNKQDLATAAAREFINTVAELQRTGDTVTGDGIVRVVLTGGGAGIATLAEIAALDHAAQQTAEDFPVTAIDWSQVYVFFGDERFLAAGDPERNDKQAFDVLLRHVNISSLNVFRVPALAAGEEPDGPALDAAAEFYGKTVDQVAPEGFDIHLLGMGPEGHINSLFPHTDALLHAEGPVVAVRECPKPPAERISLTMQAVNRSRQVWLLVSGEEKKEAAGQVFNGGNGAEWPAALASGTKATLLWVDEAANPLL</sequence>
<organism evidence="9 10">
    <name type="scientific">Corynebacterium evansiae</name>
    <dbReference type="NCBI Taxonomy" id="2913499"/>
    <lineage>
        <taxon>Bacteria</taxon>
        <taxon>Bacillati</taxon>
        <taxon>Actinomycetota</taxon>
        <taxon>Actinomycetes</taxon>
        <taxon>Mycobacteriales</taxon>
        <taxon>Corynebacteriaceae</taxon>
        <taxon>Corynebacterium</taxon>
    </lineage>
</organism>
<dbReference type="InterPro" id="IPR005900">
    <property type="entry name" value="6-phosphogluconolactonase_DevB"/>
</dbReference>
<reference evidence="9" key="1">
    <citation type="submission" date="2022-02" db="EMBL/GenBank/DDBJ databases">
        <title>Corynebacterium sp. from urogenital microbiome.</title>
        <authorList>
            <person name="Cappelli E.A."/>
            <person name="Ribeiro T.G."/>
            <person name="Peixe L."/>
        </authorList>
    </citation>
    <scope>NUCLEOTIDE SEQUENCE</scope>
    <source>
        <strain evidence="9">C8Ua_174</strain>
    </source>
</reference>
<comment type="similarity">
    <text evidence="4 7">Belongs to the glucosamine/galactosamine-6-phosphate isomerase family. 6-phosphogluconolactonase subfamily.</text>
</comment>
<evidence type="ECO:0000256" key="6">
    <source>
        <dbReference type="ARBA" id="ARBA00020337"/>
    </source>
</evidence>
<evidence type="ECO:0000256" key="2">
    <source>
        <dbReference type="ARBA" id="ARBA00002681"/>
    </source>
</evidence>
<dbReference type="PANTHER" id="PTHR11054:SF0">
    <property type="entry name" value="6-PHOSPHOGLUCONOLACTONASE"/>
    <property type="match status" value="1"/>
</dbReference>
<dbReference type="EMBL" id="JAKMUT010000002">
    <property type="protein sequence ID" value="MCZ9289079.1"/>
    <property type="molecule type" value="Genomic_DNA"/>
</dbReference>
<dbReference type="PANTHER" id="PTHR11054">
    <property type="entry name" value="6-PHOSPHOGLUCONOLACTONASE"/>
    <property type="match status" value="1"/>
</dbReference>
<evidence type="ECO:0000259" key="8">
    <source>
        <dbReference type="Pfam" id="PF01182"/>
    </source>
</evidence>
<keyword evidence="10" id="KW-1185">Reference proteome</keyword>
<evidence type="ECO:0000313" key="9">
    <source>
        <dbReference type="EMBL" id="MCZ9289079.1"/>
    </source>
</evidence>
<evidence type="ECO:0000256" key="1">
    <source>
        <dbReference type="ARBA" id="ARBA00000832"/>
    </source>
</evidence>
<protein>
    <recommendedName>
        <fullName evidence="6 7">6-phosphogluconolactonase</fullName>
        <shortName evidence="7">6PGL</shortName>
        <ecNumber evidence="5 7">3.1.1.31</ecNumber>
    </recommendedName>
</protein>
<dbReference type="EC" id="3.1.1.31" evidence="5 7"/>
<evidence type="ECO:0000256" key="5">
    <source>
        <dbReference type="ARBA" id="ARBA00013198"/>
    </source>
</evidence>
<dbReference type="Gene3D" id="3.40.50.1360">
    <property type="match status" value="1"/>
</dbReference>
<dbReference type="GO" id="GO:0006098">
    <property type="term" value="P:pentose-phosphate shunt"/>
    <property type="evidence" value="ECO:0007669"/>
    <property type="project" value="InterPro"/>
</dbReference>
<comment type="pathway">
    <text evidence="3 7">Carbohydrate degradation; pentose phosphate pathway; D-ribulose 5-phosphate from D-glucose 6-phosphate (oxidative stage): step 2/3.</text>
</comment>
<feature type="domain" description="Glucosamine/galactosamine-6-phosphate isomerase" evidence="8">
    <location>
        <begin position="26"/>
        <end position="268"/>
    </location>
</feature>
<dbReference type="Proteomes" id="UP001146469">
    <property type="component" value="Unassembled WGS sequence"/>
</dbReference>
<evidence type="ECO:0000313" key="10">
    <source>
        <dbReference type="Proteomes" id="UP001146469"/>
    </source>
</evidence>